<evidence type="ECO:0000313" key="2">
    <source>
        <dbReference type="EMBL" id="GBM04498.1"/>
    </source>
</evidence>
<feature type="compositionally biased region" description="Acidic residues" evidence="1">
    <location>
        <begin position="105"/>
        <end position="114"/>
    </location>
</feature>
<feature type="region of interest" description="Disordered" evidence="1">
    <location>
        <begin position="99"/>
        <end position="167"/>
    </location>
</feature>
<evidence type="ECO:0000313" key="3">
    <source>
        <dbReference type="Proteomes" id="UP000499080"/>
    </source>
</evidence>
<gene>
    <name evidence="2" type="ORF">AVEN_197902_1</name>
</gene>
<proteinExistence type="predicted"/>
<dbReference type="Proteomes" id="UP000499080">
    <property type="component" value="Unassembled WGS sequence"/>
</dbReference>
<comment type="caution">
    <text evidence="2">The sequence shown here is derived from an EMBL/GenBank/DDBJ whole genome shotgun (WGS) entry which is preliminary data.</text>
</comment>
<name>A0A4Y2CL91_ARAVE</name>
<sequence length="167" mass="18906">MASNEVNCFICENPLQESEGKRMSQEIGCTGISKIIGRDFYTIKFKRNDRIKLLGVMNAGIQIGDLVPINPLLIFQRMCIAKESEKELEKFFTGTCDNSQVPSYDSDEEEETEAVFEQTYDGIKNEEDRDEYDNPIAEEISVCDVSIDTEDDELATPGPSTTAKRRR</sequence>
<dbReference type="AlphaFoldDB" id="A0A4Y2CL91"/>
<feature type="compositionally biased region" description="Polar residues" evidence="1">
    <location>
        <begin position="158"/>
        <end position="167"/>
    </location>
</feature>
<protein>
    <submittedName>
        <fullName evidence="2">Uncharacterized protein</fullName>
    </submittedName>
</protein>
<accession>A0A4Y2CL91</accession>
<keyword evidence="3" id="KW-1185">Reference proteome</keyword>
<dbReference type="EMBL" id="BGPR01000203">
    <property type="protein sequence ID" value="GBM04498.1"/>
    <property type="molecule type" value="Genomic_DNA"/>
</dbReference>
<evidence type="ECO:0000256" key="1">
    <source>
        <dbReference type="SAM" id="MobiDB-lite"/>
    </source>
</evidence>
<reference evidence="2 3" key="1">
    <citation type="journal article" date="2019" name="Sci. Rep.">
        <title>Orb-weaving spider Araneus ventricosus genome elucidates the spidroin gene catalogue.</title>
        <authorList>
            <person name="Kono N."/>
            <person name="Nakamura H."/>
            <person name="Ohtoshi R."/>
            <person name="Moran D.A.P."/>
            <person name="Shinohara A."/>
            <person name="Yoshida Y."/>
            <person name="Fujiwara M."/>
            <person name="Mori M."/>
            <person name="Tomita M."/>
            <person name="Arakawa K."/>
        </authorList>
    </citation>
    <scope>NUCLEOTIDE SEQUENCE [LARGE SCALE GENOMIC DNA]</scope>
</reference>
<organism evidence="2 3">
    <name type="scientific">Araneus ventricosus</name>
    <name type="common">Orbweaver spider</name>
    <name type="synonym">Epeira ventricosa</name>
    <dbReference type="NCBI Taxonomy" id="182803"/>
    <lineage>
        <taxon>Eukaryota</taxon>
        <taxon>Metazoa</taxon>
        <taxon>Ecdysozoa</taxon>
        <taxon>Arthropoda</taxon>
        <taxon>Chelicerata</taxon>
        <taxon>Arachnida</taxon>
        <taxon>Araneae</taxon>
        <taxon>Araneomorphae</taxon>
        <taxon>Entelegynae</taxon>
        <taxon>Araneoidea</taxon>
        <taxon>Araneidae</taxon>
        <taxon>Araneus</taxon>
    </lineage>
</organism>